<protein>
    <submittedName>
        <fullName evidence="2">M48 family metallopeptidase</fullName>
    </submittedName>
</protein>
<dbReference type="PANTHER" id="PTHR30399">
    <property type="entry name" value="UNCHARACTERIZED PROTEIN YGJP"/>
    <property type="match status" value="1"/>
</dbReference>
<dbReference type="RefSeq" id="WP_249293485.1">
    <property type="nucleotide sequence ID" value="NZ_JACRSV010000001.1"/>
</dbReference>
<evidence type="ECO:0000259" key="1">
    <source>
        <dbReference type="Pfam" id="PF01863"/>
    </source>
</evidence>
<proteinExistence type="predicted"/>
<keyword evidence="3" id="KW-1185">Reference proteome</keyword>
<dbReference type="InterPro" id="IPR053136">
    <property type="entry name" value="UTP_pyrophosphatase-like"/>
</dbReference>
<dbReference type="Proteomes" id="UP000610760">
    <property type="component" value="Unassembled WGS sequence"/>
</dbReference>
<dbReference type="CDD" id="cd07344">
    <property type="entry name" value="M48_yhfN_like"/>
    <property type="match status" value="1"/>
</dbReference>
<reference evidence="2" key="1">
    <citation type="submission" date="2020-08" db="EMBL/GenBank/DDBJ databases">
        <title>Genome public.</title>
        <authorList>
            <person name="Liu C."/>
            <person name="Sun Q."/>
        </authorList>
    </citation>
    <scope>NUCLEOTIDE SEQUENCE</scope>
    <source>
        <strain evidence="2">NSJ-33</strain>
    </source>
</reference>
<dbReference type="Pfam" id="PF01863">
    <property type="entry name" value="YgjP-like"/>
    <property type="match status" value="1"/>
</dbReference>
<evidence type="ECO:0000313" key="2">
    <source>
        <dbReference type="EMBL" id="MBC8558594.1"/>
    </source>
</evidence>
<accession>A0A926E1Z5</accession>
<feature type="domain" description="YgjP-like metallopeptidase" evidence="1">
    <location>
        <begin position="12"/>
        <end position="214"/>
    </location>
</feature>
<evidence type="ECO:0000313" key="3">
    <source>
        <dbReference type="Proteomes" id="UP000610760"/>
    </source>
</evidence>
<sequence>MIPYQLIRSKRKTIAVSITKDARVEVRAPMRASVSFIEGFLAEKEPWIRDHLEQRKRELLKQTKFSVGDGSALLYLGQEYPVYLSSEHKSPFFDGKRFLLPQKDFSENKPLIIGLYKSLAKGCIGEKVRFYSKLVGVTPSAVKVGSANTRWGSCSGKNSLNFTWKLILASEAAVDYVVVHELCHILQHNHSARFWQEVGRVLPDYKEREKLLRQLQKRLVMEDW</sequence>
<dbReference type="AlphaFoldDB" id="A0A926E1Z5"/>
<organism evidence="2 3">
    <name type="scientific">Fumia xinanensis</name>
    <dbReference type="NCBI Taxonomy" id="2763659"/>
    <lineage>
        <taxon>Bacteria</taxon>
        <taxon>Bacillati</taxon>
        <taxon>Bacillota</taxon>
        <taxon>Clostridia</taxon>
        <taxon>Eubacteriales</taxon>
        <taxon>Oscillospiraceae</taxon>
        <taxon>Fumia</taxon>
    </lineage>
</organism>
<dbReference type="PANTHER" id="PTHR30399:SF1">
    <property type="entry name" value="UTP PYROPHOSPHATASE"/>
    <property type="match status" value="1"/>
</dbReference>
<name>A0A926E1Z5_9FIRM</name>
<dbReference type="InterPro" id="IPR002725">
    <property type="entry name" value="YgjP-like_metallopeptidase"/>
</dbReference>
<comment type="caution">
    <text evidence="2">The sequence shown here is derived from an EMBL/GenBank/DDBJ whole genome shotgun (WGS) entry which is preliminary data.</text>
</comment>
<gene>
    <name evidence="2" type="ORF">H8710_00790</name>
</gene>
<dbReference type="EMBL" id="JACRSV010000001">
    <property type="protein sequence ID" value="MBC8558594.1"/>
    <property type="molecule type" value="Genomic_DNA"/>
</dbReference>
<dbReference type="Gene3D" id="3.30.2010.10">
    <property type="entry name" value="Metalloproteases ('zincins'), catalytic domain"/>
    <property type="match status" value="1"/>
</dbReference>